<accession>A0A1H7YVL6</accession>
<dbReference type="InterPro" id="IPR043129">
    <property type="entry name" value="ATPase_NBD"/>
</dbReference>
<evidence type="ECO:0000313" key="2">
    <source>
        <dbReference type="EMBL" id="SEM50013.1"/>
    </source>
</evidence>
<feature type="domain" description="ATPase BadF/BadG/BcrA/BcrD type" evidence="1">
    <location>
        <begin position="8"/>
        <end position="292"/>
    </location>
</feature>
<organism evidence="2 3">
    <name type="scientific">Hydrogenoanaerobacterium saccharovorans</name>
    <dbReference type="NCBI Taxonomy" id="474960"/>
    <lineage>
        <taxon>Bacteria</taxon>
        <taxon>Bacillati</taxon>
        <taxon>Bacillota</taxon>
        <taxon>Clostridia</taxon>
        <taxon>Eubacteriales</taxon>
        <taxon>Oscillospiraceae</taxon>
        <taxon>Hydrogenoanaerobacterium</taxon>
    </lineage>
</organism>
<dbReference type="CDD" id="cd24007">
    <property type="entry name" value="ASKHA_NBD_eukNAGK-like"/>
    <property type="match status" value="1"/>
</dbReference>
<dbReference type="SUPFAM" id="SSF53067">
    <property type="entry name" value="Actin-like ATPase domain"/>
    <property type="match status" value="2"/>
</dbReference>
<dbReference type="PANTHER" id="PTHR43190:SF3">
    <property type="entry name" value="N-ACETYL-D-GLUCOSAMINE KINASE"/>
    <property type="match status" value="1"/>
</dbReference>
<dbReference type="Proteomes" id="UP000199158">
    <property type="component" value="Unassembled WGS sequence"/>
</dbReference>
<dbReference type="Pfam" id="PF01869">
    <property type="entry name" value="BcrAD_BadFG"/>
    <property type="match status" value="1"/>
</dbReference>
<sequence>MNYYIVCDAGGTKGEFLLFNSHGMILAKSKSSAANAIFTGEQQAVYVVKEGILTCLKQADLALKDITEIALFIPGFKPCLHILKQELQFNKIELQGDEENAFYGALGKGQGIVVLSGTGSFALGKDYKGNRAVIGGWGPLIGDFGSGYHIGILCLTRLTQLYDMQLKGGLLEELVLQKLDIKTTAELRHIVYKQDFTRSAIAALCTIVAKAAEENDPTAQKILQEAAQELVNLAAMAAGRIDSCGLEVSLIGGVSKMGELIIRPFQDCLRNMLPQCSFSPSKYSPCIGGVLYVLENKEGCDIQSPQIINNILKGVNLPC</sequence>
<name>A0A1H7YVL6_9FIRM</name>
<dbReference type="InterPro" id="IPR002731">
    <property type="entry name" value="ATPase_BadF"/>
</dbReference>
<dbReference type="STRING" id="474960.SAMN05216180_0271"/>
<reference evidence="2 3" key="1">
    <citation type="submission" date="2016-10" db="EMBL/GenBank/DDBJ databases">
        <authorList>
            <person name="de Groot N.N."/>
        </authorList>
    </citation>
    <scope>NUCLEOTIDE SEQUENCE [LARGE SCALE GENOMIC DNA]</scope>
    <source>
        <strain evidence="2 3">CGMCC 1.5070</strain>
    </source>
</reference>
<evidence type="ECO:0000313" key="3">
    <source>
        <dbReference type="Proteomes" id="UP000199158"/>
    </source>
</evidence>
<dbReference type="PANTHER" id="PTHR43190">
    <property type="entry name" value="N-ACETYL-D-GLUCOSAMINE KINASE"/>
    <property type="match status" value="1"/>
</dbReference>
<evidence type="ECO:0000259" key="1">
    <source>
        <dbReference type="Pfam" id="PF01869"/>
    </source>
</evidence>
<dbReference type="InterPro" id="IPR052519">
    <property type="entry name" value="Euk-type_GlcNAc_Kinase"/>
</dbReference>
<keyword evidence="3" id="KW-1185">Reference proteome</keyword>
<dbReference type="Gene3D" id="3.30.420.40">
    <property type="match status" value="2"/>
</dbReference>
<gene>
    <name evidence="2" type="ORF">SAMN05216180_0271</name>
</gene>
<dbReference type="RefSeq" id="WP_162840759.1">
    <property type="nucleotide sequence ID" value="NZ_FOCG01000001.1"/>
</dbReference>
<protein>
    <submittedName>
        <fullName evidence="2">BadF-type ATPase</fullName>
    </submittedName>
</protein>
<proteinExistence type="predicted"/>
<dbReference type="EMBL" id="FOCG01000001">
    <property type="protein sequence ID" value="SEM50013.1"/>
    <property type="molecule type" value="Genomic_DNA"/>
</dbReference>
<dbReference type="AlphaFoldDB" id="A0A1H7YVL6"/>